<dbReference type="RefSeq" id="WP_290358395.1">
    <property type="nucleotide sequence ID" value="NZ_JAUHHC010000002.1"/>
</dbReference>
<gene>
    <name evidence="1" type="ORF">QWJ38_07280</name>
</gene>
<evidence type="ECO:0000313" key="2">
    <source>
        <dbReference type="Proteomes" id="UP001228044"/>
    </source>
</evidence>
<comment type="caution">
    <text evidence="1">The sequence shown here is derived from an EMBL/GenBank/DDBJ whole genome shotgun (WGS) entry which is preliminary data.</text>
</comment>
<proteinExistence type="predicted"/>
<name>A0ABT8DNZ6_9BURK</name>
<dbReference type="EMBL" id="JAUHHC010000002">
    <property type="protein sequence ID" value="MDN3920079.1"/>
    <property type="molecule type" value="Genomic_DNA"/>
</dbReference>
<evidence type="ECO:0000313" key="1">
    <source>
        <dbReference type="EMBL" id="MDN3920079.1"/>
    </source>
</evidence>
<organism evidence="1 2">
    <name type="scientific">Roseateles violae</name>
    <dbReference type="NCBI Taxonomy" id="3058042"/>
    <lineage>
        <taxon>Bacteria</taxon>
        <taxon>Pseudomonadati</taxon>
        <taxon>Pseudomonadota</taxon>
        <taxon>Betaproteobacteria</taxon>
        <taxon>Burkholderiales</taxon>
        <taxon>Sphaerotilaceae</taxon>
        <taxon>Roseateles</taxon>
    </lineage>
</organism>
<protein>
    <submittedName>
        <fullName evidence="1">Uncharacterized protein</fullName>
    </submittedName>
</protein>
<reference evidence="1 2" key="1">
    <citation type="submission" date="2023-06" db="EMBL/GenBank/DDBJ databases">
        <title>Pelomonas sp. PFR6 16S ribosomal RNA gene Genome sequencing and assembly.</title>
        <authorList>
            <person name="Woo H."/>
        </authorList>
    </citation>
    <scope>NUCLEOTIDE SEQUENCE [LARGE SCALE GENOMIC DNA]</scope>
    <source>
        <strain evidence="1 2">PFR6</strain>
    </source>
</reference>
<accession>A0ABT8DNZ6</accession>
<keyword evidence="2" id="KW-1185">Reference proteome</keyword>
<sequence>MANIDKGRRDLDWSAIELDYRAGILSLRELGAKHRCSHSTIANLAGRKGWLRSAEPGDHRSSGGLHLCETAGRGDRAISLELAS</sequence>
<dbReference type="Proteomes" id="UP001228044">
    <property type="component" value="Unassembled WGS sequence"/>
</dbReference>